<reference evidence="1 2" key="1">
    <citation type="submission" date="2024-04" db="EMBL/GenBank/DDBJ databases">
        <authorList>
            <person name="Fracassetti M."/>
        </authorList>
    </citation>
    <scope>NUCLEOTIDE SEQUENCE [LARGE SCALE GENOMIC DNA]</scope>
</reference>
<sequence length="150" mass="16753">MVGGGWGIPANVYRANVLATTYIMEELIKNVLVPLIYGKEPRFYITNPLDYAKAVLNAVEHYERFSPLGGKSAWDILGPAPAQAGRLGTALYEVYNEDNRKKKDQAQARAVNETLNTIVPFQNLWYTKSATILSRKSWMMLSIQGAEQGD</sequence>
<dbReference type="EMBL" id="OZ034817">
    <property type="protein sequence ID" value="CAL1383092.1"/>
    <property type="molecule type" value="Genomic_DNA"/>
</dbReference>
<organism evidence="1 2">
    <name type="scientific">Linum trigynum</name>
    <dbReference type="NCBI Taxonomy" id="586398"/>
    <lineage>
        <taxon>Eukaryota</taxon>
        <taxon>Viridiplantae</taxon>
        <taxon>Streptophyta</taxon>
        <taxon>Embryophyta</taxon>
        <taxon>Tracheophyta</taxon>
        <taxon>Spermatophyta</taxon>
        <taxon>Magnoliopsida</taxon>
        <taxon>eudicotyledons</taxon>
        <taxon>Gunneridae</taxon>
        <taxon>Pentapetalae</taxon>
        <taxon>rosids</taxon>
        <taxon>fabids</taxon>
        <taxon>Malpighiales</taxon>
        <taxon>Linaceae</taxon>
        <taxon>Linum</taxon>
    </lineage>
</organism>
<evidence type="ECO:0000313" key="1">
    <source>
        <dbReference type="EMBL" id="CAL1383092.1"/>
    </source>
</evidence>
<gene>
    <name evidence="1" type="ORF">LTRI10_LOCUS24381</name>
</gene>
<keyword evidence="2" id="KW-1185">Reference proteome</keyword>
<dbReference type="AlphaFoldDB" id="A0AAV2EBF9"/>
<protein>
    <submittedName>
        <fullName evidence="1">Uncharacterized protein</fullName>
    </submittedName>
</protein>
<proteinExistence type="predicted"/>
<name>A0AAV2EBF9_9ROSI</name>
<accession>A0AAV2EBF9</accession>
<dbReference type="Proteomes" id="UP001497516">
    <property type="component" value="Chromosome 4"/>
</dbReference>
<evidence type="ECO:0000313" key="2">
    <source>
        <dbReference type="Proteomes" id="UP001497516"/>
    </source>
</evidence>